<feature type="domain" description="ABC3 transporter permease C-terminal" evidence="8">
    <location>
        <begin position="273"/>
        <end position="393"/>
    </location>
</feature>
<feature type="transmembrane region" description="Helical" evidence="7">
    <location>
        <begin position="730"/>
        <end position="755"/>
    </location>
</feature>
<dbReference type="InterPro" id="IPR050250">
    <property type="entry name" value="Macrolide_Exporter_MacB"/>
</dbReference>
<feature type="transmembrane region" description="Helical" evidence="7">
    <location>
        <begin position="823"/>
        <end position="843"/>
    </location>
</feature>
<evidence type="ECO:0000256" key="3">
    <source>
        <dbReference type="ARBA" id="ARBA00022692"/>
    </source>
</evidence>
<comment type="caution">
    <text evidence="10">The sequence shown here is derived from an EMBL/GenBank/DDBJ whole genome shotgun (WGS) entry which is preliminary data.</text>
</comment>
<feature type="transmembrane region" description="Helical" evidence="7">
    <location>
        <begin position="782"/>
        <end position="803"/>
    </location>
</feature>
<evidence type="ECO:0000259" key="9">
    <source>
        <dbReference type="Pfam" id="PF12704"/>
    </source>
</evidence>
<feature type="transmembrane region" description="Helical" evidence="7">
    <location>
        <begin position="268"/>
        <end position="294"/>
    </location>
</feature>
<reference evidence="11" key="1">
    <citation type="journal article" date="2019" name="Int. J. Syst. Evol. Microbiol.">
        <title>The Global Catalogue of Microorganisms (GCM) 10K type strain sequencing project: providing services to taxonomists for standard genome sequencing and annotation.</title>
        <authorList>
            <consortium name="The Broad Institute Genomics Platform"/>
            <consortium name="The Broad Institute Genome Sequencing Center for Infectious Disease"/>
            <person name="Wu L."/>
            <person name="Ma J."/>
        </authorList>
    </citation>
    <scope>NUCLEOTIDE SEQUENCE [LARGE SCALE GENOMIC DNA]</scope>
    <source>
        <strain evidence="11">CGMCC 4.7455</strain>
    </source>
</reference>
<keyword evidence="5 7" id="KW-0472">Membrane</keyword>
<keyword evidence="4 7" id="KW-1133">Transmembrane helix</keyword>
<dbReference type="InterPro" id="IPR003838">
    <property type="entry name" value="ABC3_permease_C"/>
</dbReference>
<feature type="domain" description="MacB-like periplasmic core" evidence="9">
    <location>
        <begin position="499"/>
        <end position="699"/>
    </location>
</feature>
<dbReference type="PANTHER" id="PTHR30572:SF4">
    <property type="entry name" value="ABC TRANSPORTER PERMEASE YTRF"/>
    <property type="match status" value="1"/>
</dbReference>
<sequence>MTVLRTSLRNFAAHKGRMLLSGVAVVLSVAFVCGTLVFTDTMNTTFDRLFAQTAADVTVSPEAARNDELPDTGKPATVPGSLLEELEGVEGVSSVAGGAFSMSVTVVDSGNENMGSSTGAPTIASNWTEIDRRSMEVTEGRVPRGPGEVMVDADTAERHGLELGEELRTISALGDFRARIVGTAAFRSTNPGATVVYFDTETVQKRLLGEPGAYTAVSVTAAEGVGDEELKRNVVAALGPGKYKVQTQQEYAAESKEGIGSFLDVIKYALLGFAGIALLVGVFLIVNTFSMLVAQRTREIGLLRAIGSSRRQVNRSVLVEALLLGVLGSVLGVGAGVGLAVGLMELMGLAGMNLSTDDLTVVWTTPVVGVALGVVVTVLAAYLPARRAGRVSPMAALRDDGLPAAGSRVGRVRSGIGLALTLAGAGALAVAAGSQEASKGSAFLGLGVLLTLVGFVLVGPLLASLLVRVLGVVLLRAFGPVGRMAERNALRNPRRTGATGAALMIGLALVASLSVVGASLVASAGEELDRSVGADFIVQSTSGPVVPEVVERMRATEGVEHVTEYRVLEAELTPPGGGPVREGLTAASPTYAGDLRVETVEGELPAAYERDSMSVPEDFAERHGVGIGDRVEVDFERGGTATLTVRAITAADTSVDRGALYLSTETAGAYVPGDRMPLNTMLLAKAEEGRADAVYAALKAELEPFPQYEVRNQADYKELLEDQVGQLLNMVYGLLALAIVVAVLGVVNTLALSVVERTREIGLMRAVGMSRRQLRRMIRMESVVIALFGAVLGLGLGLGWGVAAQRLLALEGLRVLQVPWPTIAAVFAGAALVGLVAALVPAFRAGRMNVLGAIATE</sequence>
<feature type="transmembrane region" description="Helical" evidence="7">
    <location>
        <begin position="361"/>
        <end position="383"/>
    </location>
</feature>
<dbReference type="InterPro" id="IPR025857">
    <property type="entry name" value="MacB_PCD"/>
</dbReference>
<accession>A0ABW4PTF4</accession>
<proteinExistence type="inferred from homology"/>
<dbReference type="EMBL" id="JBHUFU010000036">
    <property type="protein sequence ID" value="MFD1833405.1"/>
    <property type="molecule type" value="Genomic_DNA"/>
</dbReference>
<comment type="subcellular location">
    <subcellularLocation>
        <location evidence="1">Cell membrane</location>
        <topology evidence="1">Multi-pass membrane protein</topology>
    </subcellularLocation>
</comment>
<feature type="domain" description="MacB-like periplasmic core" evidence="9">
    <location>
        <begin position="23"/>
        <end position="234"/>
    </location>
</feature>
<dbReference type="RefSeq" id="WP_380905238.1">
    <property type="nucleotide sequence ID" value="NZ_JBHUFU010000036.1"/>
</dbReference>
<keyword evidence="11" id="KW-1185">Reference proteome</keyword>
<evidence type="ECO:0000256" key="1">
    <source>
        <dbReference type="ARBA" id="ARBA00004651"/>
    </source>
</evidence>
<evidence type="ECO:0000256" key="2">
    <source>
        <dbReference type="ARBA" id="ARBA00022475"/>
    </source>
</evidence>
<keyword evidence="3 7" id="KW-0812">Transmembrane</keyword>
<evidence type="ECO:0000256" key="7">
    <source>
        <dbReference type="SAM" id="Phobius"/>
    </source>
</evidence>
<dbReference type="Pfam" id="PF12704">
    <property type="entry name" value="MacB_PCD"/>
    <property type="match status" value="2"/>
</dbReference>
<keyword evidence="2" id="KW-1003">Cell membrane</keyword>
<dbReference type="PANTHER" id="PTHR30572">
    <property type="entry name" value="MEMBRANE COMPONENT OF TRANSPORTER-RELATED"/>
    <property type="match status" value="1"/>
</dbReference>
<organism evidence="10 11">
    <name type="scientific">Streptomyces desertarenae</name>
    <dbReference type="NCBI Taxonomy" id="2666184"/>
    <lineage>
        <taxon>Bacteria</taxon>
        <taxon>Bacillati</taxon>
        <taxon>Actinomycetota</taxon>
        <taxon>Actinomycetes</taxon>
        <taxon>Kitasatosporales</taxon>
        <taxon>Streptomycetaceae</taxon>
        <taxon>Streptomyces</taxon>
    </lineage>
</organism>
<name>A0ABW4PTF4_9ACTN</name>
<evidence type="ECO:0000256" key="4">
    <source>
        <dbReference type="ARBA" id="ARBA00022989"/>
    </source>
</evidence>
<evidence type="ECO:0000256" key="6">
    <source>
        <dbReference type="ARBA" id="ARBA00038076"/>
    </source>
</evidence>
<feature type="domain" description="ABC3 transporter permease C-terminal" evidence="8">
    <location>
        <begin position="734"/>
        <end position="849"/>
    </location>
</feature>
<dbReference type="Proteomes" id="UP001597365">
    <property type="component" value="Unassembled WGS sequence"/>
</dbReference>
<protein>
    <submittedName>
        <fullName evidence="10">ABC transporter permease</fullName>
    </submittedName>
</protein>
<dbReference type="Pfam" id="PF02687">
    <property type="entry name" value="FtsX"/>
    <property type="match status" value="2"/>
</dbReference>
<evidence type="ECO:0000259" key="8">
    <source>
        <dbReference type="Pfam" id="PF02687"/>
    </source>
</evidence>
<evidence type="ECO:0000313" key="11">
    <source>
        <dbReference type="Proteomes" id="UP001597365"/>
    </source>
</evidence>
<feature type="transmembrane region" description="Helical" evidence="7">
    <location>
        <begin position="416"/>
        <end position="434"/>
    </location>
</feature>
<feature type="transmembrane region" description="Helical" evidence="7">
    <location>
        <begin position="446"/>
        <end position="479"/>
    </location>
</feature>
<feature type="transmembrane region" description="Helical" evidence="7">
    <location>
        <begin position="317"/>
        <end position="341"/>
    </location>
</feature>
<gene>
    <name evidence="10" type="ORF">ACFSJS_27770</name>
</gene>
<evidence type="ECO:0000256" key="5">
    <source>
        <dbReference type="ARBA" id="ARBA00023136"/>
    </source>
</evidence>
<feature type="transmembrane region" description="Helical" evidence="7">
    <location>
        <begin position="500"/>
        <end position="522"/>
    </location>
</feature>
<comment type="similarity">
    <text evidence="6">Belongs to the ABC-4 integral membrane protein family.</text>
</comment>
<evidence type="ECO:0000313" key="10">
    <source>
        <dbReference type="EMBL" id="MFD1833405.1"/>
    </source>
</evidence>